<evidence type="ECO:0000256" key="4">
    <source>
        <dbReference type="ARBA" id="ARBA00023212"/>
    </source>
</evidence>
<proteinExistence type="inferred from homology"/>
<dbReference type="Gene3D" id="2.30.42.10">
    <property type="match status" value="1"/>
</dbReference>
<evidence type="ECO:0000256" key="3">
    <source>
        <dbReference type="ARBA" id="ARBA00022490"/>
    </source>
</evidence>
<feature type="domain" description="PDZ" evidence="7">
    <location>
        <begin position="90"/>
        <end position="173"/>
    </location>
</feature>
<name>A0ABQ8ISB8_DERPT</name>
<dbReference type="Gene3D" id="2.30.29.30">
    <property type="entry name" value="Pleckstrin-homology domain (PH domain)/Phosphotyrosine-binding domain (PTB)"/>
    <property type="match status" value="1"/>
</dbReference>
<accession>A0ABQ8ISB8</accession>
<dbReference type="PROSITE" id="PS50106">
    <property type="entry name" value="PDZ"/>
    <property type="match status" value="1"/>
</dbReference>
<reference evidence="8 9" key="1">
    <citation type="journal article" date="2018" name="J. Allergy Clin. Immunol.">
        <title>High-quality assembly of Dermatophagoides pteronyssinus genome and transcriptome reveals a wide range of novel allergens.</title>
        <authorList>
            <person name="Liu X.Y."/>
            <person name="Yang K.Y."/>
            <person name="Wang M.Q."/>
            <person name="Kwok J.S."/>
            <person name="Zeng X."/>
            <person name="Yang Z."/>
            <person name="Xiao X.J."/>
            <person name="Lau C.P."/>
            <person name="Li Y."/>
            <person name="Huang Z.M."/>
            <person name="Ba J.G."/>
            <person name="Yim A.K."/>
            <person name="Ouyang C.Y."/>
            <person name="Ngai S.M."/>
            <person name="Chan T.F."/>
            <person name="Leung E.L."/>
            <person name="Liu L."/>
            <person name="Liu Z.G."/>
            <person name="Tsui S.K."/>
        </authorList>
    </citation>
    <scope>NUCLEOTIDE SEQUENCE [LARGE SCALE GENOMIC DNA]</scope>
    <source>
        <strain evidence="8">Derp</strain>
    </source>
</reference>
<keyword evidence="9" id="KW-1185">Reference proteome</keyword>
<reference evidence="8 9" key="2">
    <citation type="journal article" date="2022" name="Mol. Biol. Evol.">
        <title>Comparative Genomics Reveals Insights into the Divergent Evolution of Astigmatic Mites and Household Pest Adaptations.</title>
        <authorList>
            <person name="Xiong Q."/>
            <person name="Wan A.T."/>
            <person name="Liu X."/>
            <person name="Fung C.S."/>
            <person name="Xiao X."/>
            <person name="Malainual N."/>
            <person name="Hou J."/>
            <person name="Wang L."/>
            <person name="Wang M."/>
            <person name="Yang K.Y."/>
            <person name="Cui Y."/>
            <person name="Leung E.L."/>
            <person name="Nong W."/>
            <person name="Shin S.K."/>
            <person name="Au S.W."/>
            <person name="Jeong K.Y."/>
            <person name="Chew F.T."/>
            <person name="Hui J.H."/>
            <person name="Leung T.F."/>
            <person name="Tungtrongchitr A."/>
            <person name="Zhong N."/>
            <person name="Liu Z."/>
            <person name="Tsui S.K."/>
        </authorList>
    </citation>
    <scope>NUCLEOTIDE SEQUENCE [LARGE SCALE GENOMIC DNA]</scope>
    <source>
        <strain evidence="8">Derp</strain>
    </source>
</reference>
<dbReference type="Pfam" id="PF00595">
    <property type="entry name" value="PDZ"/>
    <property type="match status" value="1"/>
</dbReference>
<feature type="chain" id="PRO_5045356473" evidence="6">
    <location>
        <begin position="23"/>
        <end position="673"/>
    </location>
</feature>
<dbReference type="CDD" id="cd06801">
    <property type="entry name" value="PDZ_syntrophin-like"/>
    <property type="match status" value="1"/>
</dbReference>
<feature type="region of interest" description="Disordered" evidence="5">
    <location>
        <begin position="265"/>
        <end position="284"/>
    </location>
</feature>
<keyword evidence="6" id="KW-0732">Signal</keyword>
<dbReference type="InterPro" id="IPR036034">
    <property type="entry name" value="PDZ_sf"/>
</dbReference>
<evidence type="ECO:0000313" key="8">
    <source>
        <dbReference type="EMBL" id="KAH9413132.1"/>
    </source>
</evidence>
<evidence type="ECO:0000256" key="1">
    <source>
        <dbReference type="ARBA" id="ARBA00004245"/>
    </source>
</evidence>
<keyword evidence="4" id="KW-0206">Cytoskeleton</keyword>
<dbReference type="InterPro" id="IPR001478">
    <property type="entry name" value="PDZ"/>
</dbReference>
<dbReference type="EMBL" id="NJHN03000123">
    <property type="protein sequence ID" value="KAH9413132.1"/>
    <property type="molecule type" value="Genomic_DNA"/>
</dbReference>
<evidence type="ECO:0000313" key="9">
    <source>
        <dbReference type="Proteomes" id="UP000887458"/>
    </source>
</evidence>
<dbReference type="SMART" id="SM00228">
    <property type="entry name" value="PDZ"/>
    <property type="match status" value="1"/>
</dbReference>
<organism evidence="8 9">
    <name type="scientific">Dermatophagoides pteronyssinus</name>
    <name type="common">European house dust mite</name>
    <dbReference type="NCBI Taxonomy" id="6956"/>
    <lineage>
        <taxon>Eukaryota</taxon>
        <taxon>Metazoa</taxon>
        <taxon>Ecdysozoa</taxon>
        <taxon>Arthropoda</taxon>
        <taxon>Chelicerata</taxon>
        <taxon>Arachnida</taxon>
        <taxon>Acari</taxon>
        <taxon>Acariformes</taxon>
        <taxon>Sarcoptiformes</taxon>
        <taxon>Astigmata</taxon>
        <taxon>Psoroptidia</taxon>
        <taxon>Analgoidea</taxon>
        <taxon>Pyroglyphidae</taxon>
        <taxon>Dermatophagoidinae</taxon>
        <taxon>Dermatophagoides</taxon>
    </lineage>
</organism>
<dbReference type="Proteomes" id="UP000887458">
    <property type="component" value="Unassembled WGS sequence"/>
</dbReference>
<feature type="signal peptide" evidence="6">
    <location>
        <begin position="1"/>
        <end position="22"/>
    </location>
</feature>
<sequence>MLQLLSINIEIMVLLKTLLITASIMESNNKPLRTGVAEILIKNFWCRIMAELYEDSLKITLKESLERIADNVNDFEIPTESDDLANRKRTVTIRKKPSEGLGISIKGGKENRMPILISKIFRGLAADSTSQLYVGDAILAVNNCNLREATHEEAVQALKNAGEIVNLEVCTSYSLVVKYLPEVVPYFRKASILTDIGWTLPETSLKNSNTSENSPETRLENLNITTDAASQAIPKQSSQHSKIESKVIPLTGVFVRRIQLARTSQNSQNISKQNKSPYYSPESDYNSATADISITESSTNRKINDPSLVQQVIIIQSPNLSKACIIRFYNESKCTSWFCAIHKIVQDLNTKIIKNVNKQKTFGYFDNSRITYIGWFLEHKDYIIPYNDSSDLKLDSIKNSSCSTQSDNVSLFEQYEQTSKWRPLFLILTTRDLYFYDKFPFIGNELIEYKFLWPLLQTRFIYLSNNNNQTMKTDNDQEFLPDNSLKFHKLQNSSQSSSLSSLLQDSSLATTATQTLSNSGDCDFNPLPITFILRTGTITGIQSRLFNAQLYTEISNFSKKIILCTFDYVRQLKNISFACLMDDDSIECVLRLHYKKGITVTETRTGRIMHQISFQQLRSTNDDGNKMIIFLYDQDQKLELNLVQNAQAFVFILHSFLAAQVTELNLNFQNSTT</sequence>
<dbReference type="PANTHER" id="PTHR10554:SF12">
    <property type="entry name" value="IP02644P"/>
    <property type="match status" value="1"/>
</dbReference>
<dbReference type="PANTHER" id="PTHR10554">
    <property type="entry name" value="SYNTROPHIN"/>
    <property type="match status" value="1"/>
</dbReference>
<dbReference type="InterPro" id="IPR015482">
    <property type="entry name" value="Syntrophin"/>
</dbReference>
<evidence type="ECO:0000256" key="5">
    <source>
        <dbReference type="SAM" id="MobiDB-lite"/>
    </source>
</evidence>
<gene>
    <name evidence="8" type="primary">SNTA1</name>
    <name evidence="8" type="ORF">DERP_006818</name>
</gene>
<keyword evidence="3" id="KW-0963">Cytoplasm</keyword>
<dbReference type="Pfam" id="PF23012">
    <property type="entry name" value="Syntrophin_4th"/>
    <property type="match status" value="1"/>
</dbReference>
<dbReference type="InterPro" id="IPR011993">
    <property type="entry name" value="PH-like_dom_sf"/>
</dbReference>
<evidence type="ECO:0000256" key="2">
    <source>
        <dbReference type="ARBA" id="ARBA00010798"/>
    </source>
</evidence>
<comment type="caution">
    <text evidence="8">The sequence shown here is derived from an EMBL/GenBank/DDBJ whole genome shotgun (WGS) entry which is preliminary data.</text>
</comment>
<evidence type="ECO:0000256" key="6">
    <source>
        <dbReference type="SAM" id="SignalP"/>
    </source>
</evidence>
<evidence type="ECO:0000259" key="7">
    <source>
        <dbReference type="PROSITE" id="PS50106"/>
    </source>
</evidence>
<protein>
    <submittedName>
        <fullName evidence="8">Pleckstrin y domain</fullName>
    </submittedName>
</protein>
<comment type="subcellular location">
    <subcellularLocation>
        <location evidence="1">Cytoplasm</location>
        <location evidence="1">Cytoskeleton</location>
    </subcellularLocation>
</comment>
<dbReference type="SUPFAM" id="SSF50156">
    <property type="entry name" value="PDZ domain-like"/>
    <property type="match status" value="1"/>
</dbReference>
<comment type="similarity">
    <text evidence="2">Belongs to the syntrophin family.</text>
</comment>
<dbReference type="InterPro" id="IPR055108">
    <property type="entry name" value="Syntrophin_4th"/>
</dbReference>